<gene>
    <name evidence="1" type="ORF">AFL01nite_21530</name>
</gene>
<accession>A0A512HWJ9</accession>
<reference evidence="1 2" key="1">
    <citation type="submission" date="2019-07" db="EMBL/GenBank/DDBJ databases">
        <title>Whole genome shotgun sequence of Aeromicrobium flavum NBRC 107625.</title>
        <authorList>
            <person name="Hosoyama A."/>
            <person name="Uohara A."/>
            <person name="Ohji S."/>
            <person name="Ichikawa N."/>
        </authorList>
    </citation>
    <scope>NUCLEOTIDE SEQUENCE [LARGE SCALE GENOMIC DNA]</scope>
    <source>
        <strain evidence="1 2">NBRC 107625</strain>
    </source>
</reference>
<dbReference type="SUPFAM" id="SSF109998">
    <property type="entry name" value="Triger factor/SurA peptide-binding domain-like"/>
    <property type="match status" value="1"/>
</dbReference>
<organism evidence="1 2">
    <name type="scientific">Aeromicrobium flavum</name>
    <dbReference type="NCBI Taxonomy" id="416568"/>
    <lineage>
        <taxon>Bacteria</taxon>
        <taxon>Bacillati</taxon>
        <taxon>Actinomycetota</taxon>
        <taxon>Actinomycetes</taxon>
        <taxon>Propionibacteriales</taxon>
        <taxon>Nocardioidaceae</taxon>
        <taxon>Aeromicrobium</taxon>
    </lineage>
</organism>
<comment type="caution">
    <text evidence="1">The sequence shown here is derived from an EMBL/GenBank/DDBJ whole genome shotgun (WGS) entry which is preliminary data.</text>
</comment>
<dbReference type="AlphaFoldDB" id="A0A512HWJ9"/>
<name>A0A512HWJ9_9ACTN</name>
<dbReference type="InterPro" id="IPR027304">
    <property type="entry name" value="Trigger_fact/SurA_dom_sf"/>
</dbReference>
<dbReference type="EMBL" id="BJZQ01000011">
    <property type="protein sequence ID" value="GEO89826.1"/>
    <property type="molecule type" value="Genomic_DNA"/>
</dbReference>
<evidence type="ECO:0000313" key="1">
    <source>
        <dbReference type="EMBL" id="GEO89826.1"/>
    </source>
</evidence>
<keyword evidence="2" id="KW-1185">Reference proteome</keyword>
<proteinExistence type="predicted"/>
<dbReference type="Proteomes" id="UP000321769">
    <property type="component" value="Unassembled WGS sequence"/>
</dbReference>
<evidence type="ECO:0000313" key="2">
    <source>
        <dbReference type="Proteomes" id="UP000321769"/>
    </source>
</evidence>
<evidence type="ECO:0008006" key="3">
    <source>
        <dbReference type="Google" id="ProtNLM"/>
    </source>
</evidence>
<protein>
    <recommendedName>
        <fullName evidence="3">Lipoprotein</fullName>
    </recommendedName>
</protein>
<sequence length="202" mass="20806">MAVLAIAASVMAGCGPVSPGAAAVVDGNKIPFSEVDDGADVYCAASLSQGGEGAASVDNAALRRQSLADLVAGEVADRIAAERDYTVTVPALGAQERAQLEELFGDRFDAALRLVERNQRTGVIATQMAREADASLTDQEQLLQAGQQLLAQETASSDIDVDPRFGLDETVQQIGETGSLSVAGGELDATAVEDRPAALQCS</sequence>